<evidence type="ECO:0000256" key="1">
    <source>
        <dbReference type="SAM" id="Phobius"/>
    </source>
</evidence>
<evidence type="ECO:0000313" key="2">
    <source>
        <dbReference type="EMBL" id="MFD0686320.1"/>
    </source>
</evidence>
<keyword evidence="3" id="KW-1185">Reference proteome</keyword>
<dbReference type="InterPro" id="IPR021454">
    <property type="entry name" value="DUF3105"/>
</dbReference>
<reference evidence="3" key="1">
    <citation type="journal article" date="2019" name="Int. J. Syst. Evol. Microbiol.">
        <title>The Global Catalogue of Microorganisms (GCM) 10K type strain sequencing project: providing services to taxonomists for standard genome sequencing and annotation.</title>
        <authorList>
            <consortium name="The Broad Institute Genomics Platform"/>
            <consortium name="The Broad Institute Genome Sequencing Center for Infectious Disease"/>
            <person name="Wu L."/>
            <person name="Ma J."/>
        </authorList>
    </citation>
    <scope>NUCLEOTIDE SEQUENCE [LARGE SCALE GENOMIC DNA]</scope>
    <source>
        <strain evidence="3">JCM 9371</strain>
    </source>
</reference>
<keyword evidence="1" id="KW-1133">Transmembrane helix</keyword>
<keyword evidence="1" id="KW-0812">Transmembrane</keyword>
<evidence type="ECO:0000313" key="3">
    <source>
        <dbReference type="Proteomes" id="UP001597063"/>
    </source>
</evidence>
<dbReference type="Pfam" id="PF11303">
    <property type="entry name" value="DUF3105"/>
    <property type="match status" value="1"/>
</dbReference>
<keyword evidence="1" id="KW-0472">Membrane</keyword>
<sequence length="201" mass="21726">MSKSARNKNARKQKNVLTKREVPWGGIAFFTVIGLVAVVGITYAFFQSRSSASSAAIAGLVEKDGLSRDHTTSAVTYATSPPMGGNHDPVWQNCDAHVYDRPLRNENAVHALEHGAVWITYRPDLAAAQVDRLKAKVAATDYSFMSPYPALDAPVVLTAWGRQLKLQDASDQRVDAFLRAFVKGPQTPEPGAACDGAKDTP</sequence>
<gene>
    <name evidence="2" type="ORF">ACFQZM_17605</name>
</gene>
<comment type="caution">
    <text evidence="2">The sequence shown here is derived from an EMBL/GenBank/DDBJ whole genome shotgun (WGS) entry which is preliminary data.</text>
</comment>
<protein>
    <submittedName>
        <fullName evidence="2">DUF3105 domain-containing protein</fullName>
    </submittedName>
</protein>
<name>A0ABW2XKC2_9ACTN</name>
<organism evidence="2 3">
    <name type="scientific">Actinomadura fibrosa</name>
    <dbReference type="NCBI Taxonomy" id="111802"/>
    <lineage>
        <taxon>Bacteria</taxon>
        <taxon>Bacillati</taxon>
        <taxon>Actinomycetota</taxon>
        <taxon>Actinomycetes</taxon>
        <taxon>Streptosporangiales</taxon>
        <taxon>Thermomonosporaceae</taxon>
        <taxon>Actinomadura</taxon>
    </lineage>
</organism>
<accession>A0ABW2XKC2</accession>
<dbReference type="RefSeq" id="WP_131762464.1">
    <property type="nucleotide sequence ID" value="NZ_CAACUY010000229.1"/>
</dbReference>
<feature type="transmembrane region" description="Helical" evidence="1">
    <location>
        <begin position="21"/>
        <end position="46"/>
    </location>
</feature>
<proteinExistence type="predicted"/>
<dbReference type="EMBL" id="JBHTGP010000010">
    <property type="protein sequence ID" value="MFD0686320.1"/>
    <property type="molecule type" value="Genomic_DNA"/>
</dbReference>
<dbReference type="Proteomes" id="UP001597063">
    <property type="component" value="Unassembled WGS sequence"/>
</dbReference>